<feature type="coiled-coil region" evidence="6">
    <location>
        <begin position="87"/>
        <end position="114"/>
    </location>
</feature>
<evidence type="ECO:0000256" key="3">
    <source>
        <dbReference type="ARBA" id="ARBA00023212"/>
    </source>
</evidence>
<evidence type="ECO:0000256" key="6">
    <source>
        <dbReference type="SAM" id="Coils"/>
    </source>
</evidence>
<organism evidence="9 10">
    <name type="scientific">Hymenolepis diminuta</name>
    <name type="common">Rat tapeworm</name>
    <dbReference type="NCBI Taxonomy" id="6216"/>
    <lineage>
        <taxon>Eukaryota</taxon>
        <taxon>Metazoa</taxon>
        <taxon>Spiralia</taxon>
        <taxon>Lophotrochozoa</taxon>
        <taxon>Platyhelminthes</taxon>
        <taxon>Cestoda</taxon>
        <taxon>Eucestoda</taxon>
        <taxon>Cyclophyllidea</taxon>
        <taxon>Hymenolepididae</taxon>
        <taxon>Hymenolepis</taxon>
    </lineage>
</organism>
<dbReference type="InterPro" id="IPR018902">
    <property type="entry name" value="CMI2A-C-like_dom"/>
</dbReference>
<dbReference type="GO" id="GO:0015630">
    <property type="term" value="C:microtubule cytoskeleton"/>
    <property type="evidence" value="ECO:0007669"/>
    <property type="project" value="UniProtKB-ARBA"/>
</dbReference>
<keyword evidence="4" id="KW-0966">Cell projection</keyword>
<evidence type="ECO:0000256" key="5">
    <source>
        <dbReference type="ARBA" id="ARBA00035661"/>
    </source>
</evidence>
<dbReference type="AlphaFoldDB" id="A0A564YJJ1"/>
<keyword evidence="2" id="KW-0963">Cytoplasm</keyword>
<dbReference type="Pfam" id="PF22573">
    <property type="entry name" value="SPMIP5"/>
    <property type="match status" value="1"/>
</dbReference>
<feature type="domain" description="Sperm-associated microtubule inner protein 5" evidence="8">
    <location>
        <begin position="150"/>
        <end position="192"/>
    </location>
</feature>
<proteinExistence type="inferred from homology"/>
<keyword evidence="10" id="KW-1185">Reference proteome</keyword>
<gene>
    <name evidence="9" type="ORF">WMSIL1_LOCUS6529</name>
</gene>
<dbReference type="PANTHER" id="PTHR22146:SF17">
    <property type="entry name" value="PROTEIN FAM166B-LIKE PROTEIN"/>
    <property type="match status" value="1"/>
</dbReference>
<evidence type="ECO:0000313" key="9">
    <source>
        <dbReference type="EMBL" id="VUZ46714.1"/>
    </source>
</evidence>
<evidence type="ECO:0000256" key="2">
    <source>
        <dbReference type="ARBA" id="ARBA00022490"/>
    </source>
</evidence>
<evidence type="ECO:0000256" key="4">
    <source>
        <dbReference type="ARBA" id="ARBA00023273"/>
    </source>
</evidence>
<dbReference type="Proteomes" id="UP000321570">
    <property type="component" value="Unassembled WGS sequence"/>
</dbReference>
<keyword evidence="6" id="KW-0175">Coiled coil</keyword>
<dbReference type="Pfam" id="PF10629">
    <property type="entry name" value="CMI2B-like"/>
    <property type="match status" value="1"/>
</dbReference>
<reference evidence="9 10" key="1">
    <citation type="submission" date="2019-07" db="EMBL/GenBank/DDBJ databases">
        <authorList>
            <person name="Jastrzebski P J."/>
            <person name="Paukszto L."/>
            <person name="Jastrzebski P J."/>
        </authorList>
    </citation>
    <scope>NUCLEOTIDE SEQUENCE [LARGE SCALE GENOMIC DNA]</scope>
    <source>
        <strain evidence="9 10">WMS-il1</strain>
    </source>
</reference>
<dbReference type="GO" id="GO:0005930">
    <property type="term" value="C:axoneme"/>
    <property type="evidence" value="ECO:0007669"/>
    <property type="project" value="UniProtKB-SubCell"/>
</dbReference>
<evidence type="ECO:0000259" key="8">
    <source>
        <dbReference type="Pfam" id="PF22573"/>
    </source>
</evidence>
<protein>
    <submittedName>
        <fullName evidence="9">Uncharacterized protein</fullName>
    </submittedName>
</protein>
<dbReference type="InterPro" id="IPR055215">
    <property type="entry name" value="SPMIP5_dom"/>
</dbReference>
<accession>A0A564YJJ1</accession>
<sequence length="293" mass="33444">MTDWKSCPGQPMKQNKENRECIQQCNINLDKSFCHPKTMIGNEFQMIPSIKASYPKRNSCDIMSFKPIPGYSGYIPKMINKYGGTYSNLAKECIEELNSDCEKYESELSKLNLETTIFPHLRQTADCCSVREHMKDWCDDYLRRKSINYVIKGPLDPPISGYAGYIPKAVAANLACGHTFHDGAKKSLTTFRTENLNHFARLKMPVDPSSIKSEEFRDQDNGINEDACGSRIYRKTGMIPHYTGHIHGQEFEFGKTIGELSRNLEVCSHYYPSYGLYLKKKDLGEEPSPKCDK</sequence>
<keyword evidence="3" id="KW-0206">Cytoskeleton</keyword>
<feature type="domain" description="Ciliary microtubule inner protein 2A-C-like" evidence="7">
    <location>
        <begin position="68"/>
        <end position="109"/>
    </location>
</feature>
<dbReference type="EMBL" id="CABIJS010000222">
    <property type="protein sequence ID" value="VUZ46714.1"/>
    <property type="molecule type" value="Genomic_DNA"/>
</dbReference>
<evidence type="ECO:0000256" key="1">
    <source>
        <dbReference type="ARBA" id="ARBA00004430"/>
    </source>
</evidence>
<comment type="subcellular location">
    <subcellularLocation>
        <location evidence="1">Cytoplasm</location>
        <location evidence="1">Cytoskeleton</location>
        <location evidence="1">Cilium axoneme</location>
    </subcellularLocation>
</comment>
<comment type="similarity">
    <text evidence="5">Belongs to the CIMIP2 family.</text>
</comment>
<dbReference type="PANTHER" id="PTHR22146">
    <property type="entry name" value="CAT EYE SYNDROME CRITICAL REGION PROTEIN 6"/>
    <property type="match status" value="1"/>
</dbReference>
<evidence type="ECO:0000313" key="10">
    <source>
        <dbReference type="Proteomes" id="UP000321570"/>
    </source>
</evidence>
<evidence type="ECO:0000259" key="7">
    <source>
        <dbReference type="Pfam" id="PF10629"/>
    </source>
</evidence>
<name>A0A564YJJ1_HYMDI</name>